<dbReference type="GO" id="GO:0016787">
    <property type="term" value="F:hydrolase activity"/>
    <property type="evidence" value="ECO:0007669"/>
    <property type="project" value="UniProtKB-KW"/>
</dbReference>
<accession>A0A4P7W0Q5</accession>
<dbReference type="SUPFAM" id="SSF81271">
    <property type="entry name" value="TGS-like"/>
    <property type="match status" value="1"/>
</dbReference>
<dbReference type="SUPFAM" id="SSF81301">
    <property type="entry name" value="Nucleotidyltransferase"/>
    <property type="match status" value="1"/>
</dbReference>
<dbReference type="SMART" id="SM00954">
    <property type="entry name" value="RelA_SpoT"/>
    <property type="match status" value="1"/>
</dbReference>
<dbReference type="InterPro" id="IPR012676">
    <property type="entry name" value="TGS-like"/>
</dbReference>
<evidence type="ECO:0000256" key="2">
    <source>
        <dbReference type="RuleBase" id="RU003847"/>
    </source>
</evidence>
<protein>
    <submittedName>
        <fullName evidence="5">Bifunctional (P)ppGpp synthetase/guanosine-3',5'-bis(Diphosphate) 3'-pyrophosphohydrolase</fullName>
    </submittedName>
</protein>
<organism evidence="5 6">
    <name type="scientific">Duncaniella dubosii</name>
    <dbReference type="NCBI Taxonomy" id="2518971"/>
    <lineage>
        <taxon>Bacteria</taxon>
        <taxon>Pseudomonadati</taxon>
        <taxon>Bacteroidota</taxon>
        <taxon>Bacteroidia</taxon>
        <taxon>Bacteroidales</taxon>
        <taxon>Muribaculaceae</taxon>
        <taxon>Duncaniella</taxon>
    </lineage>
</organism>
<dbReference type="PANTHER" id="PTHR21262">
    <property type="entry name" value="GUANOSINE-3',5'-BIS DIPHOSPHATE 3'-PYROPHOSPHOHYDROLASE"/>
    <property type="match status" value="1"/>
</dbReference>
<dbReference type="InterPro" id="IPR006674">
    <property type="entry name" value="HD_domain"/>
</dbReference>
<dbReference type="InterPro" id="IPR033655">
    <property type="entry name" value="TGS_RelA/SpoT"/>
</dbReference>
<comment type="function">
    <text evidence="2">In eubacteria ppGpp (guanosine 3'-diphosphate 5'-diphosphate) is a mediator of the stringent response that coordinates a variety of cellular activities in response to changes in nutritional abundance.</text>
</comment>
<dbReference type="NCBIfam" id="TIGR00691">
    <property type="entry name" value="spoT_relA"/>
    <property type="match status" value="1"/>
</dbReference>
<comment type="pathway">
    <text evidence="1">Purine metabolism.</text>
</comment>
<dbReference type="Pfam" id="PF13328">
    <property type="entry name" value="HD_4"/>
    <property type="match status" value="1"/>
</dbReference>
<dbReference type="Gene3D" id="1.10.3210.10">
    <property type="entry name" value="Hypothetical protein af1432"/>
    <property type="match status" value="1"/>
</dbReference>
<dbReference type="Pfam" id="PF02824">
    <property type="entry name" value="TGS"/>
    <property type="match status" value="1"/>
</dbReference>
<dbReference type="InterPro" id="IPR003607">
    <property type="entry name" value="HD/PDEase_dom"/>
</dbReference>
<dbReference type="PANTHER" id="PTHR21262:SF31">
    <property type="entry name" value="GTP PYROPHOSPHOKINASE"/>
    <property type="match status" value="1"/>
</dbReference>
<name>A0A4P7W0Q5_9BACT</name>
<dbReference type="Gene3D" id="3.30.70.260">
    <property type="match status" value="1"/>
</dbReference>
<dbReference type="Proteomes" id="UP000297149">
    <property type="component" value="Chromosome"/>
</dbReference>
<evidence type="ECO:0000256" key="1">
    <source>
        <dbReference type="ARBA" id="ARBA00025704"/>
    </source>
</evidence>
<dbReference type="Pfam" id="PF19296">
    <property type="entry name" value="RelA_AH_RIS"/>
    <property type="match status" value="1"/>
</dbReference>
<dbReference type="FunFam" id="1.10.3210.10:FF:000001">
    <property type="entry name" value="GTP pyrophosphokinase RelA"/>
    <property type="match status" value="1"/>
</dbReference>
<reference evidence="6" key="1">
    <citation type="submission" date="2019-02" db="EMBL/GenBank/DDBJ databases">
        <title>Isolation and identification of novel species under the genus Muribaculum.</title>
        <authorList>
            <person name="Miyake S."/>
            <person name="Ding Y."/>
            <person name="Low A."/>
            <person name="Soh M."/>
            <person name="Seedorf H."/>
        </authorList>
    </citation>
    <scope>NUCLEOTIDE SEQUENCE [LARGE SCALE GENOMIC DNA]</scope>
    <source>
        <strain evidence="6">H5</strain>
    </source>
</reference>
<dbReference type="Pfam" id="PF04607">
    <property type="entry name" value="RelA_SpoT"/>
    <property type="match status" value="1"/>
</dbReference>
<dbReference type="EMBL" id="CP039396">
    <property type="protein sequence ID" value="QCD41312.1"/>
    <property type="molecule type" value="Genomic_DNA"/>
</dbReference>
<dbReference type="PROSITE" id="PS51880">
    <property type="entry name" value="TGS"/>
    <property type="match status" value="1"/>
</dbReference>
<dbReference type="Pfam" id="PF13291">
    <property type="entry name" value="ACT_4"/>
    <property type="match status" value="1"/>
</dbReference>
<dbReference type="GO" id="GO:0005886">
    <property type="term" value="C:plasma membrane"/>
    <property type="evidence" value="ECO:0007669"/>
    <property type="project" value="TreeGrafter"/>
</dbReference>
<dbReference type="SMART" id="SM00471">
    <property type="entry name" value="HDc"/>
    <property type="match status" value="1"/>
</dbReference>
<keyword evidence="6" id="KW-1185">Reference proteome</keyword>
<dbReference type="Gene3D" id="3.30.460.10">
    <property type="entry name" value="Beta Polymerase, domain 2"/>
    <property type="match status" value="1"/>
</dbReference>
<sequence>MQEYNLTPEQEDAHVEQQFRDLLDGYLASNHRKKVDIIERAFRFAKEAHKGVRRRSGEPYIIHPIAVAKIASQEIGLGSTSICAALLHDVVEDTEYTVEDIEQHFGRKIARIVEGLTKISGGIFGDKASVQAENFRKLLLTMSEDIRVVLIKMADRLHNMRTLGSMAPNKQYKIAGETLYIYAPLAHRLGLFEIKTELEDLSFKYEHPGEYQRITKLISQSEAGREMVYNDFATPILKRLDSMGLKYEAKARLKSVYSIWRKMDTKHIPFEEVYDLYAMRIIFDTPDGISEKEMCFKIYSALTDLYRPHPDRTRDWITNPKANGYQALHVTLMGPDGNWIEVQIRSRRMDEIAEKGFAAHWKYKIGEHEEESELNVWLKTIKDILDDPTPNAIDFLDTLKLNLFATEIVVFTPKGELLTLPAGATVLDVAFTLHSQLGFRCIAGKVNHKLVSLSHRLNSGDQVEVLTSHSQSPKPEWMAFLATAKAKTRLRKELRKVQQPVIEEGKKIFDQFIAQNDIIVNNSVMTKILGIYHVATREELFYKLGSGEVSIDDYLNVNTSRGARSLVSRLFRLGFGGDNKKTKVKKLLSVPDSDTAAKAARPKINTKETYVLRFNEQESNFAFAECCRPIPGDEVMGFITDEGTVEVHSLTCPRAQVLKASFGSRIVATKWDEISGSFLANIRIEGIDRHGILQELTRMISTALNIDIRRLNIEADKEVFTCDLGVLVSNTEAVVELCKSILKIEGVRKADRVRVYEQEQ</sequence>
<comment type="similarity">
    <text evidence="2">Belongs to the relA/spoT family.</text>
</comment>
<dbReference type="InterPro" id="IPR002912">
    <property type="entry name" value="ACT_dom"/>
</dbReference>
<dbReference type="CDD" id="cd00077">
    <property type="entry name" value="HDc"/>
    <property type="match status" value="1"/>
</dbReference>
<gene>
    <name evidence="5" type="ORF">E7747_02705</name>
</gene>
<dbReference type="GO" id="GO:0015969">
    <property type="term" value="P:guanosine tetraphosphate metabolic process"/>
    <property type="evidence" value="ECO:0007669"/>
    <property type="project" value="InterPro"/>
</dbReference>
<keyword evidence="5" id="KW-0378">Hydrolase</keyword>
<evidence type="ECO:0000313" key="6">
    <source>
        <dbReference type="Proteomes" id="UP000297149"/>
    </source>
</evidence>
<evidence type="ECO:0000313" key="5">
    <source>
        <dbReference type="EMBL" id="QCD41312.1"/>
    </source>
</evidence>
<dbReference type="PROSITE" id="PS51831">
    <property type="entry name" value="HD"/>
    <property type="match status" value="1"/>
</dbReference>
<dbReference type="InterPro" id="IPR043519">
    <property type="entry name" value="NT_sf"/>
</dbReference>
<dbReference type="SUPFAM" id="SSF109604">
    <property type="entry name" value="HD-domain/PDEase-like"/>
    <property type="match status" value="1"/>
</dbReference>
<dbReference type="CDD" id="cd01668">
    <property type="entry name" value="TGS_RSH"/>
    <property type="match status" value="1"/>
</dbReference>
<dbReference type="CDD" id="cd05399">
    <property type="entry name" value="NT_Rel-Spo_like"/>
    <property type="match status" value="1"/>
</dbReference>
<dbReference type="RefSeq" id="WP_123614149.1">
    <property type="nucleotide sequence ID" value="NZ_CAXHQF010000069.1"/>
</dbReference>
<proteinExistence type="inferred from homology"/>
<dbReference type="InterPro" id="IPR007685">
    <property type="entry name" value="RelA_SpoT"/>
</dbReference>
<evidence type="ECO:0000259" key="4">
    <source>
        <dbReference type="PROSITE" id="PS51880"/>
    </source>
</evidence>
<dbReference type="Gene3D" id="3.10.20.30">
    <property type="match status" value="1"/>
</dbReference>
<feature type="domain" description="TGS" evidence="4">
    <location>
        <begin position="406"/>
        <end position="467"/>
    </location>
</feature>
<dbReference type="InterPro" id="IPR004095">
    <property type="entry name" value="TGS"/>
</dbReference>
<dbReference type="AlphaFoldDB" id="A0A4P7W0Q5"/>
<evidence type="ECO:0000259" key="3">
    <source>
        <dbReference type="PROSITE" id="PS51831"/>
    </source>
</evidence>
<dbReference type="KEGG" id="ddb:E7747_02705"/>
<dbReference type="FunFam" id="3.10.20.30:FF:000002">
    <property type="entry name" value="GTP pyrophosphokinase (RelA/SpoT)"/>
    <property type="match status" value="1"/>
</dbReference>
<dbReference type="InterPro" id="IPR004811">
    <property type="entry name" value="RelA/Spo_fam"/>
</dbReference>
<dbReference type="InterPro" id="IPR012675">
    <property type="entry name" value="Beta-grasp_dom_sf"/>
</dbReference>
<feature type="domain" description="HD" evidence="3">
    <location>
        <begin position="60"/>
        <end position="160"/>
    </location>
</feature>
<dbReference type="InterPro" id="IPR045600">
    <property type="entry name" value="RelA/SpoT_AH_RIS"/>
</dbReference>